<feature type="compositionally biased region" description="Polar residues" evidence="1">
    <location>
        <begin position="70"/>
        <end position="80"/>
    </location>
</feature>
<dbReference type="EMBL" id="PNBA02000011">
    <property type="protein sequence ID" value="KAG6407848.1"/>
    <property type="molecule type" value="Genomic_DNA"/>
</dbReference>
<feature type="region of interest" description="Disordered" evidence="1">
    <location>
        <begin position="70"/>
        <end position="95"/>
    </location>
</feature>
<organism evidence="2">
    <name type="scientific">Salvia splendens</name>
    <name type="common">Scarlet sage</name>
    <dbReference type="NCBI Taxonomy" id="180675"/>
    <lineage>
        <taxon>Eukaryota</taxon>
        <taxon>Viridiplantae</taxon>
        <taxon>Streptophyta</taxon>
        <taxon>Embryophyta</taxon>
        <taxon>Tracheophyta</taxon>
        <taxon>Spermatophyta</taxon>
        <taxon>Magnoliopsida</taxon>
        <taxon>eudicotyledons</taxon>
        <taxon>Gunneridae</taxon>
        <taxon>Pentapetalae</taxon>
        <taxon>asterids</taxon>
        <taxon>lamiids</taxon>
        <taxon>Lamiales</taxon>
        <taxon>Lamiaceae</taxon>
        <taxon>Nepetoideae</taxon>
        <taxon>Mentheae</taxon>
        <taxon>Salviinae</taxon>
        <taxon>Salvia</taxon>
        <taxon>Salvia subgen. Calosphace</taxon>
        <taxon>core Calosphace</taxon>
    </lineage>
</organism>
<evidence type="ECO:0000313" key="3">
    <source>
        <dbReference type="Proteomes" id="UP000298416"/>
    </source>
</evidence>
<accession>A0A8X8ZKE8</accession>
<keyword evidence="3" id="KW-1185">Reference proteome</keyword>
<name>A0A8X8ZKE8_SALSN</name>
<evidence type="ECO:0000256" key="1">
    <source>
        <dbReference type="SAM" id="MobiDB-lite"/>
    </source>
</evidence>
<comment type="caution">
    <text evidence="2">The sequence shown here is derived from an EMBL/GenBank/DDBJ whole genome shotgun (WGS) entry which is preliminary data.</text>
</comment>
<dbReference type="Proteomes" id="UP000298416">
    <property type="component" value="Unassembled WGS sequence"/>
</dbReference>
<reference evidence="2" key="2">
    <citation type="submission" date="2020-08" db="EMBL/GenBank/DDBJ databases">
        <title>Plant Genome Project.</title>
        <authorList>
            <person name="Zhang R.-G."/>
        </authorList>
    </citation>
    <scope>NUCLEOTIDE SEQUENCE</scope>
    <source>
        <strain evidence="2">Huo1</strain>
        <tissue evidence="2">Leaf</tissue>
    </source>
</reference>
<reference evidence="2" key="1">
    <citation type="submission" date="2018-01" db="EMBL/GenBank/DDBJ databases">
        <authorList>
            <person name="Mao J.F."/>
        </authorList>
    </citation>
    <scope>NUCLEOTIDE SEQUENCE</scope>
    <source>
        <strain evidence="2">Huo1</strain>
        <tissue evidence="2">Leaf</tissue>
    </source>
</reference>
<gene>
    <name evidence="2" type="ORF">SASPL_130848</name>
</gene>
<protein>
    <submittedName>
        <fullName evidence="2">Uncharacterized protein</fullName>
    </submittedName>
</protein>
<dbReference type="AlphaFoldDB" id="A0A8X8ZKE8"/>
<sequence>MLCMSRISGECKPKGDCTRRSWTDLEEETLVVWLKELSVTRWKSDWISGSKDRADGMFSEELMDAANALSSRNTVRSSPSREFGSSMGLEDENPIVTPTGSVPHEGMLAKMQEDTNARLDCLSLWIGYDFDLSKARKEVYEVLGRLPLTRDQKFDVCEIILEKVQRITSSLGCRRRTGLLTRSAYLQSMDRLLSKQT</sequence>
<proteinExistence type="predicted"/>
<evidence type="ECO:0000313" key="2">
    <source>
        <dbReference type="EMBL" id="KAG6407848.1"/>
    </source>
</evidence>